<dbReference type="InterPro" id="IPR036921">
    <property type="entry name" value="PurM-like_N_sf"/>
</dbReference>
<proteinExistence type="predicted"/>
<evidence type="ECO:0000259" key="1">
    <source>
        <dbReference type="Pfam" id="PF00586"/>
    </source>
</evidence>
<dbReference type="AlphaFoldDB" id="A0A4R1PYN1"/>
<dbReference type="Gene3D" id="3.30.1330.10">
    <property type="entry name" value="PurM-like, N-terminal domain"/>
    <property type="match status" value="1"/>
</dbReference>
<comment type="caution">
    <text evidence="2">The sequence shown here is derived from an EMBL/GenBank/DDBJ whole genome shotgun (WGS) entry which is preliminary data.</text>
</comment>
<dbReference type="EMBL" id="SLUI01000011">
    <property type="protein sequence ID" value="TCL35680.1"/>
    <property type="molecule type" value="Genomic_DNA"/>
</dbReference>
<evidence type="ECO:0000313" key="2">
    <source>
        <dbReference type="EMBL" id="TCL35680.1"/>
    </source>
</evidence>
<accession>A0A4R1PYN1</accession>
<dbReference type="Proteomes" id="UP000295063">
    <property type="component" value="Unassembled WGS sequence"/>
</dbReference>
<dbReference type="RefSeq" id="WP_132082415.1">
    <property type="nucleotide sequence ID" value="NZ_SLUI01000011.1"/>
</dbReference>
<dbReference type="Pfam" id="PF00586">
    <property type="entry name" value="AIRS"/>
    <property type="match status" value="1"/>
</dbReference>
<protein>
    <recommendedName>
        <fullName evidence="1">PurM-like N-terminal domain-containing protein</fullName>
    </recommendedName>
</protein>
<gene>
    <name evidence="2" type="ORF">EV210_111146</name>
</gene>
<sequence length="248" mass="26694">MNVQKVRDLTLVDLGQQRTMVIACDSCGGVGMKEQDVLQVSPHITGRYTARVAILEVLCTGAEVICLTSTICNEMNSTGKDMIEGIRAELQEAGINNVVLTGSTEENFPTVATGLGVTAVGMIQSNQLKVNSIKQQALLVALGRPKVGQEVLAGGVNDCIHYQLIKQMLKDDEVYEIIPVGSKGILYEMQELARNNRLNLIVNPGIKLDVRKSGGPSTAVIAAVSARYFSKMDVQVSMELVGEVCRGE</sequence>
<keyword evidence="3" id="KW-1185">Reference proteome</keyword>
<dbReference type="InterPro" id="IPR016188">
    <property type="entry name" value="PurM-like_N"/>
</dbReference>
<organism evidence="2 3">
    <name type="scientific">Anaerospora hongkongensis</name>
    <dbReference type="NCBI Taxonomy" id="244830"/>
    <lineage>
        <taxon>Bacteria</taxon>
        <taxon>Bacillati</taxon>
        <taxon>Bacillota</taxon>
        <taxon>Negativicutes</taxon>
        <taxon>Selenomonadales</taxon>
        <taxon>Sporomusaceae</taxon>
        <taxon>Anaerospora</taxon>
    </lineage>
</organism>
<evidence type="ECO:0000313" key="3">
    <source>
        <dbReference type="Proteomes" id="UP000295063"/>
    </source>
</evidence>
<name>A0A4R1PYN1_9FIRM</name>
<feature type="domain" description="PurM-like N-terminal" evidence="1">
    <location>
        <begin position="10"/>
        <end position="123"/>
    </location>
</feature>
<reference evidence="2 3" key="1">
    <citation type="submission" date="2019-03" db="EMBL/GenBank/DDBJ databases">
        <title>Genomic Encyclopedia of Type Strains, Phase IV (KMG-IV): sequencing the most valuable type-strain genomes for metagenomic binning, comparative biology and taxonomic classification.</title>
        <authorList>
            <person name="Goeker M."/>
        </authorList>
    </citation>
    <scope>NUCLEOTIDE SEQUENCE [LARGE SCALE GENOMIC DNA]</scope>
    <source>
        <strain evidence="2 3">DSM 15969</strain>
    </source>
</reference>
<dbReference type="OrthoDB" id="9805740at2"/>